<sequence>MSTLLQSIQTWLGTTYDVVVPVDWLSACVEWIQQESQGQLKTAQQIQMLVLEQWLAADLRELEDGSLPPDVATQTMAYLTGTFCVQVNSMLDIGLPLFGQLQKVKGTVNANSEISADKPHQPAWEPKPSRMMLLSMTDGRTEVKGMEYKPISSLTSDLKPGFKMVVYGPVMSRHGILMLTPENVRVLGGEVENLTLTNIPSAVLQEAMDRNAQDNGKHEKKEFSGRFISRAEKKMHPSVKMGFLDNQQQTSTRQGGQEDKRTWNRAKKIETPSFVKKEPIHREIMKDEWNDALDDKDIWDDIEDLAVDEMELNSQSARTVTNNLPIQTSSSFQKKGLQLSTKPICDSTPGLSFVSNISNTLNQKSSNVHMSDIKRFGKQLSKDVPKYSGNKKDSISSQISAWVDDFEDEFDGGSIEKQKESVPQFEVTPRTSCAKKESISAQISSWIEDFDDDFDVGEDSEVFCRQISCTGTAGKSNEMILSTKGPRHIFREIPACTGDGHNFEKNQRNNTMRNGCGVSPTNTKIQQQKSSTNDLELTFAEETKGKLLSQPGVRNEVESSLWKTADRSSQAERRKLTRTQVLTQSQETCLTEKPPASKQSKLTSMLTIVPKGRNSREDNLLKQKSTDLVPVSVAIIPCDVNDSLLMNNPSNSSEEKYNSKNNSSDDKTVFKMSSLPMNKQASGYKEEENSIVRAPVTLGDGHTDQISISASGIYNSEKKCQDTIFDCNTKSEVFSKTVVPKAAIQPFDTDDIKIVEWSSTPCQTLIEVKDWLDKNPKETTLFTVKGHIATLTSNRLCSGEGKAWSLTCRITDGASTLEVALADHVLRNLIGFSAKESLSLRQMVKKDPQVKKKLAQGLQACQTALINFYGLMDIQISDNSDKLTITKMRQLANMQR</sequence>
<dbReference type="GO" id="GO:0000712">
    <property type="term" value="P:resolution of meiotic recombination intermediates"/>
    <property type="evidence" value="ECO:0007669"/>
    <property type="project" value="TreeGrafter"/>
</dbReference>
<dbReference type="Pfam" id="PF08585">
    <property type="entry name" value="RMI1_N_C"/>
    <property type="match status" value="1"/>
</dbReference>
<dbReference type="InterPro" id="IPR013894">
    <property type="entry name" value="RMI1_OB"/>
</dbReference>
<dbReference type="Gene3D" id="2.40.50.770">
    <property type="entry name" value="RecQ-mediated genome instability protein Rmi1, C-terminal domain"/>
    <property type="match status" value="1"/>
</dbReference>
<dbReference type="FunFam" id="2.40.50.770:FF:000002">
    <property type="entry name" value="recQ-mediated genome instability protein 1"/>
    <property type="match status" value="1"/>
</dbReference>
<organism evidence="11 12">
    <name type="scientific">Pomacea canaliculata</name>
    <name type="common">Golden apple snail</name>
    <dbReference type="NCBI Taxonomy" id="400727"/>
    <lineage>
        <taxon>Eukaryota</taxon>
        <taxon>Metazoa</taxon>
        <taxon>Spiralia</taxon>
        <taxon>Lophotrochozoa</taxon>
        <taxon>Mollusca</taxon>
        <taxon>Gastropoda</taxon>
        <taxon>Caenogastropoda</taxon>
        <taxon>Architaenioglossa</taxon>
        <taxon>Ampullarioidea</taxon>
        <taxon>Ampullariidae</taxon>
        <taxon>Pomacea</taxon>
    </lineage>
</organism>
<dbReference type="GO" id="GO:0031422">
    <property type="term" value="C:RecQ family helicase-topoisomerase III complex"/>
    <property type="evidence" value="ECO:0007669"/>
    <property type="project" value="TreeGrafter"/>
</dbReference>
<evidence type="ECO:0000313" key="12">
    <source>
        <dbReference type="Proteomes" id="UP000245119"/>
    </source>
</evidence>
<dbReference type="PANTHER" id="PTHR14790">
    <property type="entry name" value="RECQ-MEDIATED GENOME INSTABILITY PROTEIN 1 RMI1"/>
    <property type="match status" value="1"/>
</dbReference>
<comment type="caution">
    <text evidence="11">The sequence shown here is derived from an EMBL/GenBank/DDBJ whole genome shotgun (WGS) entry which is preliminary data.</text>
</comment>
<reference evidence="11 12" key="1">
    <citation type="submission" date="2018-04" db="EMBL/GenBank/DDBJ databases">
        <title>The genome of golden apple snail Pomacea canaliculata provides insight into stress tolerance and invasive adaptation.</title>
        <authorList>
            <person name="Liu C."/>
            <person name="Liu B."/>
            <person name="Ren Y."/>
            <person name="Zhang Y."/>
            <person name="Wang H."/>
            <person name="Li S."/>
            <person name="Jiang F."/>
            <person name="Yin L."/>
            <person name="Zhang G."/>
            <person name="Qian W."/>
            <person name="Fan W."/>
        </authorList>
    </citation>
    <scope>NUCLEOTIDE SEQUENCE [LARGE SCALE GENOMIC DNA]</scope>
    <source>
        <strain evidence="11">SZHN2017</strain>
        <tissue evidence="11">Muscle</tissue>
    </source>
</reference>
<evidence type="ECO:0000313" key="11">
    <source>
        <dbReference type="EMBL" id="PVD28747.1"/>
    </source>
</evidence>
<evidence type="ECO:0000256" key="3">
    <source>
        <dbReference type="ARBA" id="ARBA00018987"/>
    </source>
</evidence>
<dbReference type="Gene3D" id="6.10.140.770">
    <property type="match status" value="1"/>
</dbReference>
<feature type="compositionally biased region" description="Basic and acidic residues" evidence="7">
    <location>
        <begin position="653"/>
        <end position="667"/>
    </location>
</feature>
<accession>A0A2T7P5Q1</accession>
<dbReference type="GO" id="GO:0006260">
    <property type="term" value="P:DNA replication"/>
    <property type="evidence" value="ECO:0007669"/>
    <property type="project" value="UniProtKB-KW"/>
</dbReference>
<feature type="domain" description="RecQ-mediated genome instability protein 1 C-terminal OB-fold" evidence="9">
    <location>
        <begin position="762"/>
        <end position="891"/>
    </location>
</feature>
<dbReference type="Pfam" id="PF16099">
    <property type="entry name" value="RMI1_C"/>
    <property type="match status" value="1"/>
</dbReference>
<dbReference type="PANTHER" id="PTHR14790:SF15">
    <property type="entry name" value="RECQ-MEDIATED GENOME INSTABILITY PROTEIN 1"/>
    <property type="match status" value="1"/>
</dbReference>
<evidence type="ECO:0000259" key="10">
    <source>
        <dbReference type="Pfam" id="PF21000"/>
    </source>
</evidence>
<dbReference type="InterPro" id="IPR042470">
    <property type="entry name" value="RMI1_N_C_sf"/>
</dbReference>
<evidence type="ECO:0000259" key="8">
    <source>
        <dbReference type="Pfam" id="PF08585"/>
    </source>
</evidence>
<dbReference type="GO" id="GO:0000724">
    <property type="term" value="P:double-strand break repair via homologous recombination"/>
    <property type="evidence" value="ECO:0007669"/>
    <property type="project" value="TreeGrafter"/>
</dbReference>
<dbReference type="GO" id="GO:0016604">
    <property type="term" value="C:nuclear body"/>
    <property type="evidence" value="ECO:0007669"/>
    <property type="project" value="TreeGrafter"/>
</dbReference>
<evidence type="ECO:0000256" key="2">
    <source>
        <dbReference type="ARBA" id="ARBA00006395"/>
    </source>
</evidence>
<dbReference type="SMART" id="SM01161">
    <property type="entry name" value="DUF1767"/>
    <property type="match status" value="1"/>
</dbReference>
<evidence type="ECO:0000256" key="5">
    <source>
        <dbReference type="ARBA" id="ARBA00023242"/>
    </source>
</evidence>
<name>A0A2T7P5Q1_POMCA</name>
<feature type="region of interest" description="Disordered" evidence="7">
    <location>
        <begin position="646"/>
        <end position="667"/>
    </location>
</feature>
<comment type="function">
    <text evidence="6">Essential component of the RMI complex, a complex that plays an important role in the processing of homologous recombination intermediates to limit DNA crossover formation in cells. Promotes TOP3A binding to double Holliday junctions (DHJ) and hence stimulates TOP3A-mediated dissolution. Required for BLM phosphorylation during mitosis. Within the BLM complex, required for BLM and TOP3A stability.</text>
</comment>
<protein>
    <recommendedName>
        <fullName evidence="3">RecQ-mediated genome instability protein 1</fullName>
    </recommendedName>
</protein>
<comment type="subcellular location">
    <subcellularLocation>
        <location evidence="1">Nucleus</location>
    </subcellularLocation>
</comment>
<comment type="similarity">
    <text evidence="2">Belongs to the RMI1 family.</text>
</comment>
<evidence type="ECO:0000256" key="7">
    <source>
        <dbReference type="SAM" id="MobiDB-lite"/>
    </source>
</evidence>
<evidence type="ECO:0000256" key="6">
    <source>
        <dbReference type="ARBA" id="ARBA00024977"/>
    </source>
</evidence>
<feature type="domain" description="RMI1 N-terminal" evidence="10">
    <location>
        <begin position="15"/>
        <end position="61"/>
    </location>
</feature>
<dbReference type="Proteomes" id="UP000245119">
    <property type="component" value="Linkage Group LG6"/>
</dbReference>
<feature type="domain" description="RecQ mediated genome instability protein 1 OB-fold" evidence="8">
    <location>
        <begin position="67"/>
        <end position="196"/>
    </location>
</feature>
<dbReference type="GO" id="GO:0000166">
    <property type="term" value="F:nucleotide binding"/>
    <property type="evidence" value="ECO:0007669"/>
    <property type="project" value="InterPro"/>
</dbReference>
<gene>
    <name evidence="11" type="ORF">C0Q70_11341</name>
</gene>
<dbReference type="STRING" id="400727.A0A2T7P5Q1"/>
<dbReference type="OrthoDB" id="341511at2759"/>
<evidence type="ECO:0000256" key="4">
    <source>
        <dbReference type="ARBA" id="ARBA00022705"/>
    </source>
</evidence>
<keyword evidence="4" id="KW-0235">DNA replication</keyword>
<dbReference type="AlphaFoldDB" id="A0A2T7P5Q1"/>
<dbReference type="InterPro" id="IPR044881">
    <property type="entry name" value="RMI1_N_N_sf"/>
</dbReference>
<dbReference type="Pfam" id="PF21000">
    <property type="entry name" value="RMI1_N_N"/>
    <property type="match status" value="1"/>
</dbReference>
<dbReference type="InterPro" id="IPR032199">
    <property type="entry name" value="RMI1_C"/>
</dbReference>
<evidence type="ECO:0000259" key="9">
    <source>
        <dbReference type="Pfam" id="PF16099"/>
    </source>
</evidence>
<evidence type="ECO:0000256" key="1">
    <source>
        <dbReference type="ARBA" id="ARBA00004123"/>
    </source>
</evidence>
<keyword evidence="12" id="KW-1185">Reference proteome</keyword>
<dbReference type="Gene3D" id="1.10.8.1020">
    <property type="entry name" value="RecQ-mediated genome instability protein 1, N-terminal domain"/>
    <property type="match status" value="1"/>
</dbReference>
<dbReference type="InterPro" id="IPR049363">
    <property type="entry name" value="RMI1_N"/>
</dbReference>
<proteinExistence type="inferred from homology"/>
<keyword evidence="5" id="KW-0539">Nucleus</keyword>
<dbReference type="EMBL" id="PZQS01000006">
    <property type="protein sequence ID" value="PVD28747.1"/>
    <property type="molecule type" value="Genomic_DNA"/>
</dbReference>